<evidence type="ECO:0000313" key="3">
    <source>
        <dbReference type="Proteomes" id="UP000295455"/>
    </source>
</evidence>
<dbReference type="AlphaFoldDB" id="A0A4R1RN06"/>
<evidence type="ECO:0000313" key="2">
    <source>
        <dbReference type="EMBL" id="TCL67683.1"/>
    </source>
</evidence>
<keyword evidence="1" id="KW-0472">Membrane</keyword>
<sequence length="91" mass="10556">MAKKQKPIEIEGVRIVSKPQFLIGIISVTFIAAIHFFTFQNMKKELTENIEITKSINQKLSDQKTEFYQEFQKLHSTTAKIEGKLEILIED</sequence>
<evidence type="ECO:0000256" key="1">
    <source>
        <dbReference type="SAM" id="Phobius"/>
    </source>
</evidence>
<keyword evidence="1" id="KW-1133">Transmembrane helix</keyword>
<name>A0A4R1RN06_9FLAO</name>
<dbReference type="RefSeq" id="WP_132215465.1">
    <property type="nucleotide sequence ID" value="NZ_OX156936.1"/>
</dbReference>
<keyword evidence="1" id="KW-0812">Transmembrane</keyword>
<comment type="caution">
    <text evidence="2">The sequence shown here is derived from an EMBL/GenBank/DDBJ whole genome shotgun (WGS) entry which is preliminary data.</text>
</comment>
<dbReference type="EMBL" id="SLUP01000002">
    <property type="protein sequence ID" value="TCL67683.1"/>
    <property type="molecule type" value="Genomic_DNA"/>
</dbReference>
<feature type="transmembrane region" description="Helical" evidence="1">
    <location>
        <begin position="21"/>
        <end position="39"/>
    </location>
</feature>
<proteinExistence type="predicted"/>
<organism evidence="2 3">
    <name type="scientific">Mariniflexile fucanivorans</name>
    <dbReference type="NCBI Taxonomy" id="264023"/>
    <lineage>
        <taxon>Bacteria</taxon>
        <taxon>Pseudomonadati</taxon>
        <taxon>Bacteroidota</taxon>
        <taxon>Flavobacteriia</taxon>
        <taxon>Flavobacteriales</taxon>
        <taxon>Flavobacteriaceae</taxon>
        <taxon>Mariniflexile</taxon>
    </lineage>
</organism>
<dbReference type="Proteomes" id="UP000295455">
    <property type="component" value="Unassembled WGS sequence"/>
</dbReference>
<gene>
    <name evidence="2" type="ORF">EV196_102243</name>
</gene>
<reference evidence="2 3" key="1">
    <citation type="submission" date="2019-03" db="EMBL/GenBank/DDBJ databases">
        <title>Genomic Encyclopedia of Type Strains, Phase IV (KMG-IV): sequencing the most valuable type-strain genomes for metagenomic binning, comparative biology and taxonomic classification.</title>
        <authorList>
            <person name="Goeker M."/>
        </authorList>
    </citation>
    <scope>NUCLEOTIDE SEQUENCE [LARGE SCALE GENOMIC DNA]</scope>
    <source>
        <strain evidence="2 3">DSM 18792</strain>
    </source>
</reference>
<protein>
    <submittedName>
        <fullName evidence="2">Uncharacterized protein</fullName>
    </submittedName>
</protein>
<keyword evidence="3" id="KW-1185">Reference proteome</keyword>
<accession>A0A4R1RN06</accession>